<dbReference type="KEGG" id="fax:FUAX_46200"/>
<evidence type="ECO:0000256" key="3">
    <source>
        <dbReference type="ARBA" id="ARBA00022452"/>
    </source>
</evidence>
<comment type="similarity">
    <text evidence="7">Belongs to the TonB-dependent receptor family.</text>
</comment>
<evidence type="ECO:0000313" key="11">
    <source>
        <dbReference type="Proteomes" id="UP001348817"/>
    </source>
</evidence>
<keyword evidence="4 7" id="KW-0812">Transmembrane</keyword>
<geneLocation type="plasmid" evidence="10 11">
    <name>pFA3</name>
</geneLocation>
<dbReference type="AlphaFoldDB" id="A0AAU9D860"/>
<organism evidence="10 11">
    <name type="scientific">Fulvitalea axinellae</name>
    <dbReference type="NCBI Taxonomy" id="1182444"/>
    <lineage>
        <taxon>Bacteria</taxon>
        <taxon>Pseudomonadati</taxon>
        <taxon>Bacteroidota</taxon>
        <taxon>Cytophagia</taxon>
        <taxon>Cytophagales</taxon>
        <taxon>Persicobacteraceae</taxon>
        <taxon>Fulvitalea</taxon>
    </lineage>
</organism>
<sequence>MCQKSNKTINTPLRSVFDSISDRYGVSISYNEALVSEISVNWNVVESSRTVEEALEIVLENTGLRHVMLSSKHVVIKREIKKIPEIITGKVRDEKGKTIPGVYVMIQESGNGTITGIDGNFTLALKPGDSILRFSAMGYISKKYLIGNSSNIDVDLSPKVTELSEVVVTALGISRQEKSLGYSVTQLGGNFINENEVVHVLNGLTGKVAGVNVRNTSPDPGSSVLVTIRGQSSLTGNNQPLFVIDGIPIVSNHRNISQFPSTSVDFGNPIIDINPDDIESLSVLKGASATALYGSRAGNGVIQIMTKNGQQAKDGLGIVFSSTAMFDKPTLFPDFQNTFGAGDREGTFQTVSTSSWGPRLDDGSQRIQWNSPKNEFGEPLPMPWLSYPSRHKDFYRIGQTLSNHIALFGNMDGGDYRVSYTRIDNKGIAPNTDLGKNTISLNAGYALNDRISIRTNFNYVNSNSDNRPTSFKSGDNVTQTVFRTTPNINIKELRGYWVPGEEGKQQLSHFNDGVDNPYFLAYENTNAFRRHRLNGYVSVLFKLNTSFTLKVRSGLDYYDERREGRNAFSSSEYETGAFSVEEISFTEQNTDFLLTYDKGFANGLDFSASVGGNRMDRISKNRLRYTDRLVVPGIFNLENAVPEALQKRRFNTKKRVNSLYALGRIGYKDMINLDLSVRNDWSSTLPPDRNSYLYPSASMSLIFSDLLRIGKGPLSFGKLRVGWAAVGNDTEPYQLYNAYRYGAEWDGVKRASTDFTLKNQNLRNEKKETWEFGTDLRFWEDKIGLDITYYHSKSKNQIVSIPTTIASGYDRKIINAGEITNKGWEIALNAEPFTGKMNWQAGIAFTCNENKVVKLHPGISRFRINSTSGIYEEVVEGGVMGDLYDRRTWKKVETGPYKGEYELTSEGYPIRDNRWKNVGNYNPDYMVGIHNALTFKNLRLYFLFDWKIGGEFYAYTAKNLLSDGRTKVTEKGRDRATGGLAWVDSNGNSRNDGMIIPGYIKNDDGSYRRNEKIVDPEDYYGSIYWDFEEFSTFSASYLKLRETTLTYTFGKFKKLPFRNISLSFIGRDLWAWYGYDDDNDNEDFIFKDYDQGYDPETQVSADGNFRQGVGAWALPATRSYGVKLSFEL</sequence>
<accession>A0AAU9D860</accession>
<dbReference type="Gene3D" id="2.40.170.20">
    <property type="entry name" value="TonB-dependent receptor, beta-barrel domain"/>
    <property type="match status" value="1"/>
</dbReference>
<name>A0AAU9D860_9BACT</name>
<feature type="domain" description="Secretin/TonB short N-terminal" evidence="9">
    <location>
        <begin position="26"/>
        <end position="79"/>
    </location>
</feature>
<proteinExistence type="inferred from homology"/>
<evidence type="ECO:0000256" key="6">
    <source>
        <dbReference type="ARBA" id="ARBA00023237"/>
    </source>
</evidence>
<gene>
    <name evidence="10" type="ORF">FUAX_46200</name>
</gene>
<dbReference type="Gene3D" id="2.60.40.1120">
    <property type="entry name" value="Carboxypeptidase-like, regulatory domain"/>
    <property type="match status" value="1"/>
</dbReference>
<dbReference type="SUPFAM" id="SSF56935">
    <property type="entry name" value="Porins"/>
    <property type="match status" value="1"/>
</dbReference>
<dbReference type="EMBL" id="AP025317">
    <property type="protein sequence ID" value="BDD12188.1"/>
    <property type="molecule type" value="Genomic_DNA"/>
</dbReference>
<evidence type="ECO:0000256" key="1">
    <source>
        <dbReference type="ARBA" id="ARBA00004571"/>
    </source>
</evidence>
<dbReference type="InterPro" id="IPR037066">
    <property type="entry name" value="Plug_dom_sf"/>
</dbReference>
<keyword evidence="3 7" id="KW-1134">Transmembrane beta strand</keyword>
<protein>
    <submittedName>
        <fullName evidence="10">SusC/RagA family TonB-linked outer membrane protein</fullName>
    </submittedName>
</protein>
<evidence type="ECO:0000256" key="4">
    <source>
        <dbReference type="ARBA" id="ARBA00022692"/>
    </source>
</evidence>
<keyword evidence="10" id="KW-0614">Plasmid</keyword>
<dbReference type="GO" id="GO:0009279">
    <property type="term" value="C:cell outer membrane"/>
    <property type="evidence" value="ECO:0007669"/>
    <property type="project" value="UniProtKB-SubCell"/>
</dbReference>
<evidence type="ECO:0000313" key="10">
    <source>
        <dbReference type="EMBL" id="BDD12188.1"/>
    </source>
</evidence>
<dbReference type="SMART" id="SM00965">
    <property type="entry name" value="STN"/>
    <property type="match status" value="1"/>
</dbReference>
<dbReference type="Proteomes" id="UP001348817">
    <property type="component" value="Plasmid pFA3"/>
</dbReference>
<evidence type="ECO:0000256" key="2">
    <source>
        <dbReference type="ARBA" id="ARBA00022448"/>
    </source>
</evidence>
<dbReference type="Gene3D" id="2.170.130.10">
    <property type="entry name" value="TonB-dependent receptor, plug domain"/>
    <property type="match status" value="1"/>
</dbReference>
<keyword evidence="6 7" id="KW-0998">Cell outer membrane</keyword>
<evidence type="ECO:0000256" key="7">
    <source>
        <dbReference type="PROSITE-ProRule" id="PRU01360"/>
    </source>
</evidence>
<dbReference type="InterPro" id="IPR036942">
    <property type="entry name" value="Beta-barrel_TonB_sf"/>
</dbReference>
<comment type="subcellular location">
    <subcellularLocation>
        <location evidence="1 7">Cell outer membrane</location>
        <topology evidence="1 7">Multi-pass membrane protein</topology>
    </subcellularLocation>
</comment>
<dbReference type="PROSITE" id="PS52016">
    <property type="entry name" value="TONB_DEPENDENT_REC_3"/>
    <property type="match status" value="1"/>
</dbReference>
<dbReference type="InterPro" id="IPR011662">
    <property type="entry name" value="Secretin/TonB_short_N"/>
</dbReference>
<dbReference type="NCBIfam" id="TIGR04056">
    <property type="entry name" value="OMP_RagA_SusC"/>
    <property type="match status" value="1"/>
</dbReference>
<dbReference type="Pfam" id="PF07715">
    <property type="entry name" value="Plug"/>
    <property type="match status" value="1"/>
</dbReference>
<feature type="region of interest" description="Disordered" evidence="8">
    <location>
        <begin position="348"/>
        <end position="373"/>
    </location>
</feature>
<reference evidence="10 11" key="1">
    <citation type="submission" date="2021-12" db="EMBL/GenBank/DDBJ databases">
        <title>Genome sequencing of bacteria with rrn-lacking chromosome and rrn-plasmid.</title>
        <authorList>
            <person name="Anda M."/>
            <person name="Iwasaki W."/>
        </authorList>
    </citation>
    <scope>NUCLEOTIDE SEQUENCE [LARGE SCALE GENOMIC DNA]</scope>
    <source>
        <strain evidence="10 11">DSM 100852</strain>
        <plasmid evidence="10 11">pFA3</plasmid>
    </source>
</reference>
<evidence type="ECO:0000256" key="5">
    <source>
        <dbReference type="ARBA" id="ARBA00023136"/>
    </source>
</evidence>
<dbReference type="InterPro" id="IPR023997">
    <property type="entry name" value="TonB-dep_OMP_SusC/RagA_CS"/>
</dbReference>
<dbReference type="Pfam" id="PF13715">
    <property type="entry name" value="CarbopepD_reg_2"/>
    <property type="match status" value="1"/>
</dbReference>
<keyword evidence="5 7" id="KW-0472">Membrane</keyword>
<dbReference type="InterPro" id="IPR039426">
    <property type="entry name" value="TonB-dep_rcpt-like"/>
</dbReference>
<keyword evidence="11" id="KW-1185">Reference proteome</keyword>
<evidence type="ECO:0000259" key="9">
    <source>
        <dbReference type="SMART" id="SM00965"/>
    </source>
</evidence>
<dbReference type="InterPro" id="IPR012910">
    <property type="entry name" value="Plug_dom"/>
</dbReference>
<dbReference type="SUPFAM" id="SSF49464">
    <property type="entry name" value="Carboxypeptidase regulatory domain-like"/>
    <property type="match status" value="1"/>
</dbReference>
<keyword evidence="2 7" id="KW-0813">Transport</keyword>
<dbReference type="InterPro" id="IPR008969">
    <property type="entry name" value="CarboxyPept-like_regulatory"/>
</dbReference>
<dbReference type="NCBIfam" id="TIGR04057">
    <property type="entry name" value="SusC_RagA_signa"/>
    <property type="match status" value="1"/>
</dbReference>
<evidence type="ECO:0000256" key="8">
    <source>
        <dbReference type="SAM" id="MobiDB-lite"/>
    </source>
</evidence>
<dbReference type="InterPro" id="IPR023996">
    <property type="entry name" value="TonB-dep_OMP_SusC/RagA"/>
</dbReference>
<dbReference type="Gene3D" id="3.55.50.30">
    <property type="match status" value="1"/>
</dbReference>